<gene>
    <name evidence="1" type="ORF">L6164_011616</name>
</gene>
<dbReference type="Proteomes" id="UP000828941">
    <property type="component" value="Chromosome 5"/>
</dbReference>
<evidence type="ECO:0000313" key="1">
    <source>
        <dbReference type="EMBL" id="KAI4344382.1"/>
    </source>
</evidence>
<proteinExistence type="predicted"/>
<accession>A0ACB9P6G9</accession>
<reference evidence="1 2" key="1">
    <citation type="journal article" date="2022" name="DNA Res.">
        <title>Chromosomal-level genome assembly of the orchid tree Bauhinia variegata (Leguminosae; Cercidoideae) supports the allotetraploid origin hypothesis of Bauhinia.</title>
        <authorList>
            <person name="Zhong Y."/>
            <person name="Chen Y."/>
            <person name="Zheng D."/>
            <person name="Pang J."/>
            <person name="Liu Y."/>
            <person name="Luo S."/>
            <person name="Meng S."/>
            <person name="Qian L."/>
            <person name="Wei D."/>
            <person name="Dai S."/>
            <person name="Zhou R."/>
        </authorList>
    </citation>
    <scope>NUCLEOTIDE SEQUENCE [LARGE SCALE GENOMIC DNA]</scope>
    <source>
        <strain evidence="1">BV-YZ2020</strain>
    </source>
</reference>
<keyword evidence="2" id="KW-1185">Reference proteome</keyword>
<protein>
    <submittedName>
        <fullName evidence="1">Uncharacterized protein</fullName>
    </submittedName>
</protein>
<comment type="caution">
    <text evidence="1">The sequence shown here is derived from an EMBL/GenBank/DDBJ whole genome shotgun (WGS) entry which is preliminary data.</text>
</comment>
<organism evidence="1 2">
    <name type="scientific">Bauhinia variegata</name>
    <name type="common">Purple orchid tree</name>
    <name type="synonym">Phanera variegata</name>
    <dbReference type="NCBI Taxonomy" id="167791"/>
    <lineage>
        <taxon>Eukaryota</taxon>
        <taxon>Viridiplantae</taxon>
        <taxon>Streptophyta</taxon>
        <taxon>Embryophyta</taxon>
        <taxon>Tracheophyta</taxon>
        <taxon>Spermatophyta</taxon>
        <taxon>Magnoliopsida</taxon>
        <taxon>eudicotyledons</taxon>
        <taxon>Gunneridae</taxon>
        <taxon>Pentapetalae</taxon>
        <taxon>rosids</taxon>
        <taxon>fabids</taxon>
        <taxon>Fabales</taxon>
        <taxon>Fabaceae</taxon>
        <taxon>Cercidoideae</taxon>
        <taxon>Cercideae</taxon>
        <taxon>Bauhiniinae</taxon>
        <taxon>Bauhinia</taxon>
    </lineage>
</organism>
<name>A0ACB9P6G9_BAUVA</name>
<sequence length="454" mass="50051">MEAVQVRASNDLHVAVLAFPFGSHAGPLLSLVRRIAAAAPNVTFSFFSTDKSNATVFSGMKKEDLGNIKPYNVHDGYPNNHVPSGQPLEPVNLFINAMPGNYRQAMEKVVAENGKNFSCLLTDAFLWFGGEMAEQMYAKWVPLWTAGPFSLFSHLVTDVLRQKIGCNDVREDQNIDFLRGFSAVKVADLPIGIVTGDLEAPFSVMIYKMGLMLPRATAVAINSFHEIEPLIVDELKSRFQQLLNVGPFILTTPQPFIPDDYGCLEWLSKHGNASVAYISFGTVITPPAHELTALANSLEECEFPFLWSFRGNAEKQLPEGFLERTRTKGKVVPWAPQTEILKHPSVGVFVTHSGWNSILETIVGGVSMICRPFFGDQKLNTRLLETLWGIGVGIDNGVFTKDAMVKALKLTLSSEKGKIMRQKIVAFKESAMKAAQPDGDSSRNIKTLIELVTT</sequence>
<evidence type="ECO:0000313" key="2">
    <source>
        <dbReference type="Proteomes" id="UP000828941"/>
    </source>
</evidence>
<dbReference type="EMBL" id="CM039430">
    <property type="protein sequence ID" value="KAI4344382.1"/>
    <property type="molecule type" value="Genomic_DNA"/>
</dbReference>